<feature type="compositionally biased region" description="Low complexity" evidence="1">
    <location>
        <begin position="273"/>
        <end position="283"/>
    </location>
</feature>
<accession>A0ABY8TVP8</accession>
<dbReference type="PANTHER" id="PTHR12509:SF8">
    <property type="entry name" value="SPERMATOGENESIS-ASSOCIATED PROTEIN 4"/>
    <property type="match status" value="1"/>
</dbReference>
<reference evidence="3 4" key="1">
    <citation type="submission" date="2023-05" db="EMBL/GenBank/DDBJ databases">
        <title>A 100% complete, gapless, phased diploid assembly of the Scenedesmus obliquus UTEX 3031 genome.</title>
        <authorList>
            <person name="Biondi T.C."/>
            <person name="Hanschen E.R."/>
            <person name="Kwon T."/>
            <person name="Eng W."/>
            <person name="Kruse C.P.S."/>
            <person name="Koehler S.I."/>
            <person name="Kunde Y."/>
            <person name="Gleasner C.D."/>
            <person name="You Mak K.T."/>
            <person name="Polle J."/>
            <person name="Hovde B.T."/>
            <person name="Starkenburg S.R."/>
        </authorList>
    </citation>
    <scope>NUCLEOTIDE SEQUENCE [LARGE SCALE GENOMIC DNA]</scope>
    <source>
        <strain evidence="3 4">DOE0152z</strain>
    </source>
</reference>
<dbReference type="PANTHER" id="PTHR12509">
    <property type="entry name" value="SPERMATOGENESIS-ASSOCIATED 4-RELATED"/>
    <property type="match status" value="1"/>
</dbReference>
<dbReference type="InterPro" id="IPR027968">
    <property type="entry name" value="JHY"/>
</dbReference>
<keyword evidence="4" id="KW-1185">Reference proteome</keyword>
<protein>
    <recommendedName>
        <fullName evidence="2">CH-like domain-containing protein</fullName>
    </recommendedName>
</protein>
<feature type="compositionally biased region" description="Low complexity" evidence="1">
    <location>
        <begin position="222"/>
        <end position="236"/>
    </location>
</feature>
<dbReference type="InterPro" id="IPR036872">
    <property type="entry name" value="CH_dom_sf"/>
</dbReference>
<name>A0ABY8TVP8_TETOB</name>
<feature type="compositionally biased region" description="Basic and acidic residues" evidence="1">
    <location>
        <begin position="238"/>
        <end position="250"/>
    </location>
</feature>
<evidence type="ECO:0000259" key="2">
    <source>
        <dbReference type="Pfam" id="PF06294"/>
    </source>
</evidence>
<dbReference type="InterPro" id="IPR010441">
    <property type="entry name" value="CH_2"/>
</dbReference>
<organism evidence="3 4">
    <name type="scientific">Tetradesmus obliquus</name>
    <name type="common">Green alga</name>
    <name type="synonym">Acutodesmus obliquus</name>
    <dbReference type="NCBI Taxonomy" id="3088"/>
    <lineage>
        <taxon>Eukaryota</taxon>
        <taxon>Viridiplantae</taxon>
        <taxon>Chlorophyta</taxon>
        <taxon>core chlorophytes</taxon>
        <taxon>Chlorophyceae</taxon>
        <taxon>CS clade</taxon>
        <taxon>Sphaeropleales</taxon>
        <taxon>Scenedesmaceae</taxon>
        <taxon>Tetradesmus</taxon>
    </lineage>
</organism>
<sequence>MHSFENVTSIERKRANWVVLERLFKKRNIPIEQQQVEAVINAEGDAASEVLQAIYSFINSEAYRESLNPSVVQQQPTSSSPSPDGALYPTYASEQEAQMWQMMMYQQQQAALSAAGSTAYMQQVQAYGQMMGALGVAPDGTLLAAPESSTGSSALDELAFNKKPRPVEFEPYKMSDYEARNYDVKKANGYWQLGRLGPEETEELQAKREAKERVRELSNRIKSANAERLAAAAPARAKPKEPSARQRAVEYAKSSVPRPELLKQRSGAGGRSSGRQRSSRSGSEVGMGVCS</sequence>
<evidence type="ECO:0000313" key="4">
    <source>
        <dbReference type="Proteomes" id="UP001244341"/>
    </source>
</evidence>
<evidence type="ECO:0000313" key="3">
    <source>
        <dbReference type="EMBL" id="WIA13180.1"/>
    </source>
</evidence>
<gene>
    <name evidence="3" type="ORF">OEZ85_006772</name>
</gene>
<feature type="region of interest" description="Disordered" evidence="1">
    <location>
        <begin position="68"/>
        <end position="88"/>
    </location>
</feature>
<feature type="region of interest" description="Disordered" evidence="1">
    <location>
        <begin position="221"/>
        <end position="291"/>
    </location>
</feature>
<feature type="compositionally biased region" description="Low complexity" evidence="1">
    <location>
        <begin position="69"/>
        <end position="83"/>
    </location>
</feature>
<dbReference type="InterPro" id="IPR052111">
    <property type="entry name" value="Spermatogenesis_Ciliary_MAP"/>
</dbReference>
<dbReference type="Pfam" id="PF15261">
    <property type="entry name" value="JHY"/>
    <property type="match status" value="1"/>
</dbReference>
<proteinExistence type="predicted"/>
<dbReference type="EMBL" id="CP126211">
    <property type="protein sequence ID" value="WIA13180.1"/>
    <property type="molecule type" value="Genomic_DNA"/>
</dbReference>
<evidence type="ECO:0000256" key="1">
    <source>
        <dbReference type="SAM" id="MobiDB-lite"/>
    </source>
</evidence>
<feature type="domain" description="CH-like" evidence="2">
    <location>
        <begin position="1"/>
        <end position="55"/>
    </location>
</feature>
<dbReference type="Proteomes" id="UP001244341">
    <property type="component" value="Chromosome 4b"/>
</dbReference>
<dbReference type="Gene3D" id="1.10.418.10">
    <property type="entry name" value="Calponin-like domain"/>
    <property type="match status" value="1"/>
</dbReference>
<dbReference type="Pfam" id="PF06294">
    <property type="entry name" value="CH_2"/>
    <property type="match status" value="1"/>
</dbReference>